<evidence type="ECO:0000256" key="5">
    <source>
        <dbReference type="PROSITE-ProRule" id="PRU01253"/>
    </source>
</evidence>
<dbReference type="Gene3D" id="2.60.40.2840">
    <property type="match status" value="1"/>
</dbReference>
<comment type="caution">
    <text evidence="7">The sequence shown here is derived from an EMBL/GenBank/DDBJ whole genome shotgun (WGS) entry which is preliminary data.</text>
</comment>
<dbReference type="InterPro" id="IPR051002">
    <property type="entry name" value="UBA_autophagy_assoc_protein"/>
</dbReference>
<evidence type="ECO:0000313" key="8">
    <source>
        <dbReference type="Proteomes" id="UP000289886"/>
    </source>
</evidence>
<dbReference type="PROSITE" id="PS51905">
    <property type="entry name" value="ZF_UBZ1"/>
    <property type="match status" value="2"/>
</dbReference>
<evidence type="ECO:0000256" key="2">
    <source>
        <dbReference type="ARBA" id="ARBA00022771"/>
    </source>
</evidence>
<organism evidence="7 8">
    <name type="scientific">Acipenser ruthenus</name>
    <name type="common">Sterlet sturgeon</name>
    <dbReference type="NCBI Taxonomy" id="7906"/>
    <lineage>
        <taxon>Eukaryota</taxon>
        <taxon>Metazoa</taxon>
        <taxon>Chordata</taxon>
        <taxon>Craniata</taxon>
        <taxon>Vertebrata</taxon>
        <taxon>Euteleostomi</taxon>
        <taxon>Actinopterygii</taxon>
        <taxon>Chondrostei</taxon>
        <taxon>Acipenseriformes</taxon>
        <taxon>Acipenseridae</taxon>
        <taxon>Acipenser</taxon>
    </lineage>
</organism>
<protein>
    <submittedName>
        <fullName evidence="7">Tax1-binding protein 1-like B</fullName>
    </submittedName>
</protein>
<keyword evidence="4" id="KW-0175">Coiled coil</keyword>
<dbReference type="InterPro" id="IPR041641">
    <property type="entry name" value="CALCOCO1/2_Zn_UBZ1"/>
</dbReference>
<evidence type="ECO:0000256" key="4">
    <source>
        <dbReference type="ARBA" id="ARBA00023054"/>
    </source>
</evidence>
<dbReference type="Proteomes" id="UP000289886">
    <property type="component" value="Unassembled WGS sequence"/>
</dbReference>
<evidence type="ECO:0000256" key="1">
    <source>
        <dbReference type="ARBA" id="ARBA00022723"/>
    </source>
</evidence>
<keyword evidence="8" id="KW-1185">Reference proteome</keyword>
<dbReference type="Pfam" id="PF17751">
    <property type="entry name" value="SKICH"/>
    <property type="match status" value="1"/>
</dbReference>
<dbReference type="PANTHER" id="PTHR31915:SF8">
    <property type="entry name" value="TAX1-BINDING PROTEIN 1"/>
    <property type="match status" value="1"/>
</dbReference>
<keyword evidence="3" id="KW-0862">Zinc</keyword>
<sequence length="205" mass="23571">MSLFEDLSASGNTTETSNFAHVIFQNVAKSYLPHAALECHYTLTPHIRPHPKDWVGIFKVGWSTARDYYTFLWSPLSEKYVEGTSVNCVVVFQVNCFNLCTVHVMDKGEDDAETVQSAPSDTRHTLLQDHRTHFCFDSSIDVCKKCPLCEVIFPPNYDQSKFEEHVESHWKVCPICNEQFPLDFDQSVFEKHVQTHFDGNVLNFD</sequence>
<dbReference type="PANTHER" id="PTHR31915">
    <property type="entry name" value="SKICH DOMAIN-CONTAINING PROTEIN"/>
    <property type="match status" value="1"/>
</dbReference>
<dbReference type="InterPro" id="IPR041611">
    <property type="entry name" value="SKICH"/>
</dbReference>
<evidence type="ECO:0000313" key="7">
    <source>
        <dbReference type="EMBL" id="RXM30653.1"/>
    </source>
</evidence>
<proteinExistence type="predicted"/>
<dbReference type="AlphaFoldDB" id="A0A444U625"/>
<dbReference type="CDD" id="cd21969">
    <property type="entry name" value="Zn-C2H2_TAX1BP1_rpt1"/>
    <property type="match status" value="1"/>
</dbReference>
<feature type="domain" description="UBZ1-type" evidence="6">
    <location>
        <begin position="143"/>
        <end position="169"/>
    </location>
</feature>
<accession>A0A444U625</accession>
<evidence type="ECO:0000256" key="3">
    <source>
        <dbReference type="ARBA" id="ARBA00022833"/>
    </source>
</evidence>
<dbReference type="Pfam" id="PF18112">
    <property type="entry name" value="Zn-C2H2_12"/>
    <property type="match status" value="2"/>
</dbReference>
<dbReference type="Gene3D" id="6.20.250.40">
    <property type="match status" value="1"/>
</dbReference>
<dbReference type="EMBL" id="SCEB01215225">
    <property type="protein sequence ID" value="RXM30653.1"/>
    <property type="molecule type" value="Genomic_DNA"/>
</dbReference>
<keyword evidence="2 5" id="KW-0863">Zinc-finger</keyword>
<keyword evidence="1" id="KW-0479">Metal-binding</keyword>
<gene>
    <name evidence="7" type="ORF">EOD39_7710</name>
</gene>
<dbReference type="GO" id="GO:0008270">
    <property type="term" value="F:zinc ion binding"/>
    <property type="evidence" value="ECO:0007669"/>
    <property type="project" value="UniProtKB-KW"/>
</dbReference>
<evidence type="ECO:0000259" key="6">
    <source>
        <dbReference type="PROSITE" id="PS51905"/>
    </source>
</evidence>
<name>A0A444U625_ACIRT</name>
<reference evidence="7 8" key="1">
    <citation type="submission" date="2019-01" db="EMBL/GenBank/DDBJ databases">
        <title>Draft Genome and Complete Hox-Cluster Characterization of the Sterlet Sturgeon (Acipenser ruthenus).</title>
        <authorList>
            <person name="Wei Q."/>
        </authorList>
    </citation>
    <scope>NUCLEOTIDE SEQUENCE [LARGE SCALE GENOMIC DNA]</scope>
    <source>
        <strain evidence="7">WHYD16114868_AA</strain>
        <tissue evidence="7">Blood</tissue>
    </source>
</reference>
<feature type="domain" description="UBZ1-type" evidence="6">
    <location>
        <begin position="170"/>
        <end position="196"/>
    </location>
</feature>
<dbReference type="CDD" id="cd21970">
    <property type="entry name" value="Zn-C2H2_TAX1BP1_rpt2"/>
    <property type="match status" value="1"/>
</dbReference>